<proteinExistence type="predicted"/>
<comment type="caution">
    <text evidence="2">The sequence shown here is derived from an EMBL/GenBank/DDBJ whole genome shotgun (WGS) entry which is preliminary data.</text>
</comment>
<sequence>MRLNDAVDAVTGEVFRDGWSRVRGSMQGLHVSKQKQMVRAAAGHRAAVFKAIRGGGTNNKSELANQLGYLTTKSTHIVDSSGFLDGKSKLDYGEIKDLTERFAKRWSAGFKPKLGQTTHLLMSFPIGTRGEDVRDIATDVAERFFQNDEGHFDYIIAVHEDRDHPHAHLVLNRRSQEGEFFYLARNHRFNYDDFRLAMVEEAETYGVRLEATRRVDRGEVHYPPKTREVYAAKEEGRVPQERERVGKDLTRTLAEIANTKIVFHSLAAEATSENREDIAEVLLRAGEVLAQGGQVEKRGGVYMAEDESFEDLRSRYAEKVANITDLIAAKPDAERPALEKTLNTIQARVQHMQPLGLRSNSLSEVPSEGGVYSEANIQQSQLERLSEPRVRARVDAALRGTGISTSEVVARMETGAQNAALEHQWIADDLSKVAEAKDLNLERRADLEQARDILNDVHVQLGTTLEREGVLRRDGVIEDAREAQAHITDGLIETAANDVRVETRIDNPDDAVIENLAVERLEDEQREYLRDHPELIARPTDVIRTDEEGRAVIVDQAAADRVIIEVEAARLGAHSSTPIFVSVARDLQTRYPDMPEQLAEGLGDTYARVYEARDAEREIRLAERETDQNETPELSRVLAHERAGDLSSPFETDQDREAFRTEVARVLDAAQLDRLKEGDSDALENVIEDRLDRLYAAKVYLQSDPATANSDALRQVVDELADVEVERHRAADVDGETERGQVH</sequence>
<dbReference type="AlphaFoldDB" id="A0AAE3B8B6"/>
<dbReference type="InterPro" id="IPR005094">
    <property type="entry name" value="Endonuclease_MobA/VirD2"/>
</dbReference>
<keyword evidence="3" id="KW-1185">Reference proteome</keyword>
<feature type="domain" description="MobA/VirD2-like nuclease" evidence="1">
    <location>
        <begin position="82"/>
        <end position="200"/>
    </location>
</feature>
<accession>A0AAE3B8B6</accession>
<name>A0AAE3B8B6_9RHOB</name>
<evidence type="ECO:0000313" key="3">
    <source>
        <dbReference type="Proteomes" id="UP000732193"/>
    </source>
</evidence>
<evidence type="ECO:0000259" key="1">
    <source>
        <dbReference type="Pfam" id="PF03432"/>
    </source>
</evidence>
<protein>
    <submittedName>
        <fullName evidence="2">Relaxase/mobilization nuclease domain-containing protein</fullName>
    </submittedName>
</protein>
<dbReference type="EMBL" id="JAFBRM010000006">
    <property type="protein sequence ID" value="MBM1715441.1"/>
    <property type="molecule type" value="Genomic_DNA"/>
</dbReference>
<dbReference type="Pfam" id="PF03432">
    <property type="entry name" value="Relaxase"/>
    <property type="match status" value="1"/>
</dbReference>
<reference evidence="2 3" key="1">
    <citation type="submission" date="2021-01" db="EMBL/GenBank/DDBJ databases">
        <title>Diatom-associated Roseobacters Show Island Model of Population Structure.</title>
        <authorList>
            <person name="Qu L."/>
            <person name="Feng X."/>
            <person name="Chen Y."/>
            <person name="Li L."/>
            <person name="Wang X."/>
            <person name="Hu Z."/>
            <person name="Wang H."/>
            <person name="Luo H."/>
        </authorList>
    </citation>
    <scope>NUCLEOTIDE SEQUENCE [LARGE SCALE GENOMIC DNA]</scope>
    <source>
        <strain evidence="2 3">TR60-84</strain>
    </source>
</reference>
<gene>
    <name evidence="2" type="ORF">JQV55_17875</name>
</gene>
<dbReference type="RefSeq" id="WP_203243213.1">
    <property type="nucleotide sequence ID" value="NZ_JAFBRH010000006.1"/>
</dbReference>
<organism evidence="2 3">
    <name type="scientific">Sulfitobacter geojensis</name>
    <dbReference type="NCBI Taxonomy" id="1342299"/>
    <lineage>
        <taxon>Bacteria</taxon>
        <taxon>Pseudomonadati</taxon>
        <taxon>Pseudomonadota</taxon>
        <taxon>Alphaproteobacteria</taxon>
        <taxon>Rhodobacterales</taxon>
        <taxon>Roseobacteraceae</taxon>
        <taxon>Sulfitobacter</taxon>
    </lineage>
</organism>
<dbReference type="Proteomes" id="UP000732193">
    <property type="component" value="Unassembled WGS sequence"/>
</dbReference>
<evidence type="ECO:0000313" key="2">
    <source>
        <dbReference type="EMBL" id="MBM1715441.1"/>
    </source>
</evidence>